<gene>
    <name evidence="2" type="ORF">C9J27_06980</name>
</gene>
<feature type="transmembrane region" description="Helical" evidence="1">
    <location>
        <begin position="75"/>
        <end position="97"/>
    </location>
</feature>
<evidence type="ECO:0000256" key="1">
    <source>
        <dbReference type="SAM" id="Phobius"/>
    </source>
</evidence>
<accession>A0A2T3KKE4</accession>
<reference evidence="2 3" key="1">
    <citation type="submission" date="2018-01" db="EMBL/GenBank/DDBJ databases">
        <title>Whole genome sequencing of Histamine producing bacteria.</title>
        <authorList>
            <person name="Butler K."/>
        </authorList>
    </citation>
    <scope>NUCLEOTIDE SEQUENCE [LARGE SCALE GENOMIC DNA]</scope>
    <source>
        <strain evidence="2 3">FS-7.2</strain>
    </source>
</reference>
<name>A0A2T3KKE4_9GAMM</name>
<keyword evidence="1" id="KW-1133">Transmembrane helix</keyword>
<dbReference type="AlphaFoldDB" id="A0A2T3KKE4"/>
<feature type="transmembrane region" description="Helical" evidence="1">
    <location>
        <begin position="7"/>
        <end position="34"/>
    </location>
</feature>
<dbReference type="EMBL" id="PYNF01000004">
    <property type="protein sequence ID" value="PSU99984.1"/>
    <property type="molecule type" value="Genomic_DNA"/>
</dbReference>
<dbReference type="RefSeq" id="WP_107209384.1">
    <property type="nucleotide sequence ID" value="NZ_PYNE01000002.1"/>
</dbReference>
<comment type="caution">
    <text evidence="2">The sequence shown here is derived from an EMBL/GenBank/DDBJ whole genome shotgun (WGS) entry which is preliminary data.</text>
</comment>
<keyword evidence="1" id="KW-0812">Transmembrane</keyword>
<keyword evidence="1" id="KW-0472">Membrane</keyword>
<feature type="transmembrane region" description="Helical" evidence="1">
    <location>
        <begin position="40"/>
        <end position="63"/>
    </location>
</feature>
<evidence type="ECO:0000313" key="3">
    <source>
        <dbReference type="Proteomes" id="UP000241426"/>
    </source>
</evidence>
<dbReference type="Proteomes" id="UP000241426">
    <property type="component" value="Unassembled WGS sequence"/>
</dbReference>
<organism evidence="2 3">
    <name type="scientific">Photobacterium kishitanii</name>
    <dbReference type="NCBI Taxonomy" id="318456"/>
    <lineage>
        <taxon>Bacteria</taxon>
        <taxon>Pseudomonadati</taxon>
        <taxon>Pseudomonadota</taxon>
        <taxon>Gammaproteobacteria</taxon>
        <taxon>Vibrionales</taxon>
        <taxon>Vibrionaceae</taxon>
        <taxon>Photobacterium</taxon>
    </lineage>
</organism>
<protein>
    <submittedName>
        <fullName evidence="2">Uncharacterized protein</fullName>
    </submittedName>
</protein>
<evidence type="ECO:0000313" key="2">
    <source>
        <dbReference type="EMBL" id="PSU99984.1"/>
    </source>
</evidence>
<sequence length="109" mass="11544">MKALSKFLIIALSIIALLMGLAGLFLSGIFSLSIPEAGVLGSILSILPVLSICVSILGFWAVIANSKPGQYTFAILMLTVWWVGTIIGAIIIGTLLINKEQEELSSVPE</sequence>
<proteinExistence type="predicted"/>